<keyword evidence="6" id="KW-1185">Reference proteome</keyword>
<dbReference type="NCBIfam" id="NF004837">
    <property type="entry name" value="PRK06187.1"/>
    <property type="match status" value="1"/>
</dbReference>
<proteinExistence type="inferred from homology"/>
<evidence type="ECO:0000259" key="3">
    <source>
        <dbReference type="Pfam" id="PF00501"/>
    </source>
</evidence>
<feature type="domain" description="AMP-binding enzyme C-terminal" evidence="4">
    <location>
        <begin position="410"/>
        <end position="485"/>
    </location>
</feature>
<dbReference type="PANTHER" id="PTHR43201:SF32">
    <property type="entry name" value="2-SUCCINYLBENZOATE--COA LIGASE, CHLOROPLASTIC_PEROXISOMAL"/>
    <property type="match status" value="1"/>
</dbReference>
<dbReference type="CDD" id="cd17631">
    <property type="entry name" value="FACL_FadD13-like"/>
    <property type="match status" value="1"/>
</dbReference>
<gene>
    <name evidence="5" type="ORF">YM304_39290</name>
</gene>
<dbReference type="EMBL" id="AP012057">
    <property type="protein sequence ID" value="BAN04243.1"/>
    <property type="molecule type" value="Genomic_DNA"/>
</dbReference>
<dbReference type="Pfam" id="PF13193">
    <property type="entry name" value="AMP-binding_C"/>
    <property type="match status" value="1"/>
</dbReference>
<accession>A0A6C7ED46</accession>
<evidence type="ECO:0000256" key="1">
    <source>
        <dbReference type="ARBA" id="ARBA00006432"/>
    </source>
</evidence>
<dbReference type="EC" id="6.2.1.-" evidence="5"/>
<evidence type="ECO:0000313" key="6">
    <source>
        <dbReference type="Proteomes" id="UP000011863"/>
    </source>
</evidence>
<evidence type="ECO:0000256" key="2">
    <source>
        <dbReference type="ARBA" id="ARBA00022598"/>
    </source>
</evidence>
<dbReference type="Gene3D" id="3.30.300.30">
    <property type="match status" value="1"/>
</dbReference>
<evidence type="ECO:0000259" key="4">
    <source>
        <dbReference type="Pfam" id="PF13193"/>
    </source>
</evidence>
<dbReference type="InterPro" id="IPR045851">
    <property type="entry name" value="AMP-bd_C_sf"/>
</dbReference>
<dbReference type="AlphaFoldDB" id="A0A6C7ED46"/>
<dbReference type="InterPro" id="IPR042099">
    <property type="entry name" value="ANL_N_sf"/>
</dbReference>
<dbReference type="InterPro" id="IPR020845">
    <property type="entry name" value="AMP-binding_CS"/>
</dbReference>
<dbReference type="InterPro" id="IPR025110">
    <property type="entry name" value="AMP-bd_C"/>
</dbReference>
<protein>
    <submittedName>
        <fullName evidence="5">Putative fatty-acid--CoA ligase</fullName>
        <ecNumber evidence="5">6.2.1.-</ecNumber>
    </submittedName>
</protein>
<evidence type="ECO:0000313" key="5">
    <source>
        <dbReference type="EMBL" id="BAN04243.1"/>
    </source>
</evidence>
<dbReference type="PANTHER" id="PTHR43201">
    <property type="entry name" value="ACYL-COA SYNTHETASE"/>
    <property type="match status" value="1"/>
</dbReference>
<name>A0A6C7ED46_ILUCY</name>
<keyword evidence="2 5" id="KW-0436">Ligase</keyword>
<dbReference type="Gene3D" id="3.40.50.12780">
    <property type="entry name" value="N-terminal domain of ligase-like"/>
    <property type="match status" value="1"/>
</dbReference>
<dbReference type="SUPFAM" id="SSF56801">
    <property type="entry name" value="Acetyl-CoA synthetase-like"/>
    <property type="match status" value="1"/>
</dbReference>
<sequence length="495" mass="53933">MLTNAAKRFATRRSVTDGTHAHTFEQTHERATRLATALLDEGLRPGDRLALLAYNEIEYTEIQVACQRAGFVLVPMNYRLAEAELAYLVDDSRPAALITGSEFAQVGANLDVPRKYHLTDEGTGTPYEELLAAGRPPGSTPAAAIDASAPCTILYTSGTTGRPKGAVLTNLALWARQCSFVAEVAAPPGSVFLQCLPLFHIASNLGYSFTSTGSTNLFMRQFDANQFFELLENERPTHILLVPTMINMLLNHPGIERADFSSVEMVLYGASSISPDVLAQAIDVMECDFLQFFGMTESSGCSILRPADHDPVGHPERLASCGTDAVGFETMVVDDTDTEVARGEVGEVITRGPALMSGYWNNEEASADALRNGWMHTGDLGHRDADGYIFITDRKKDMVVSGGENVYPREVEDVLYAHDAVFEAAVIGLPDERWGERVHAVVVLHDGAEADGDALSAFARERLASYKVPRTFSFVDELPKNATGKILKTELRAQH</sequence>
<feature type="domain" description="AMP-dependent synthetase/ligase" evidence="3">
    <location>
        <begin position="4"/>
        <end position="360"/>
    </location>
</feature>
<comment type="similarity">
    <text evidence="1">Belongs to the ATP-dependent AMP-binding enzyme family.</text>
</comment>
<dbReference type="GO" id="GO:0031956">
    <property type="term" value="F:medium-chain fatty acid-CoA ligase activity"/>
    <property type="evidence" value="ECO:0007669"/>
    <property type="project" value="TreeGrafter"/>
</dbReference>
<dbReference type="KEGG" id="aym:YM304_39290"/>
<dbReference type="GO" id="GO:0006631">
    <property type="term" value="P:fatty acid metabolic process"/>
    <property type="evidence" value="ECO:0007669"/>
    <property type="project" value="TreeGrafter"/>
</dbReference>
<organism evidence="5 6">
    <name type="scientific">Ilumatobacter coccineus (strain NBRC 103263 / KCTC 29153 / YM16-304)</name>
    <dbReference type="NCBI Taxonomy" id="1313172"/>
    <lineage>
        <taxon>Bacteria</taxon>
        <taxon>Bacillati</taxon>
        <taxon>Actinomycetota</taxon>
        <taxon>Acidimicrobiia</taxon>
        <taxon>Acidimicrobiales</taxon>
        <taxon>Ilumatobacteraceae</taxon>
        <taxon>Ilumatobacter</taxon>
    </lineage>
</organism>
<dbReference type="PROSITE" id="PS00455">
    <property type="entry name" value="AMP_BINDING"/>
    <property type="match status" value="1"/>
</dbReference>
<dbReference type="FunFam" id="3.30.300.30:FF:000008">
    <property type="entry name" value="2,3-dihydroxybenzoate-AMP ligase"/>
    <property type="match status" value="1"/>
</dbReference>
<dbReference type="Proteomes" id="UP000011863">
    <property type="component" value="Chromosome"/>
</dbReference>
<reference evidence="5 6" key="1">
    <citation type="journal article" date="2013" name="Int. J. Syst. Evol. Microbiol.">
        <title>Ilumatobacter nonamiense sp. nov. and Ilumatobacter coccineum sp. nov., isolated from seashore sand.</title>
        <authorList>
            <person name="Matsumoto A."/>
            <person name="Kasai H."/>
            <person name="Matsuo Y."/>
            <person name="Shizuri Y."/>
            <person name="Ichikawa N."/>
            <person name="Fujita N."/>
            <person name="Omura S."/>
            <person name="Takahashi Y."/>
        </authorList>
    </citation>
    <scope>NUCLEOTIDE SEQUENCE [LARGE SCALE GENOMIC DNA]</scope>
    <source>
        <strain evidence="6">NBRC 103263 / KCTC 29153 / YM16-304</strain>
    </source>
</reference>
<dbReference type="Pfam" id="PF00501">
    <property type="entry name" value="AMP-binding"/>
    <property type="match status" value="1"/>
</dbReference>
<dbReference type="InterPro" id="IPR000873">
    <property type="entry name" value="AMP-dep_synth/lig_dom"/>
</dbReference>